<feature type="domain" description="Reverse transcriptase" evidence="1">
    <location>
        <begin position="36"/>
        <end position="305"/>
    </location>
</feature>
<evidence type="ECO:0000313" key="3">
    <source>
        <dbReference type="Proteomes" id="UP001235939"/>
    </source>
</evidence>
<dbReference type="Pfam" id="PF05199">
    <property type="entry name" value="GMC_oxred_C"/>
    <property type="match status" value="1"/>
</dbReference>
<dbReference type="SUPFAM" id="SSF51905">
    <property type="entry name" value="FAD/NAD(P)-binding domain"/>
    <property type="match status" value="1"/>
</dbReference>
<keyword evidence="3" id="KW-1185">Reference proteome</keyword>
<dbReference type="Gene3D" id="3.50.50.60">
    <property type="entry name" value="FAD/NAD(P)-binding domain"/>
    <property type="match status" value="1"/>
</dbReference>
<dbReference type="PANTHER" id="PTHR21301">
    <property type="entry name" value="REVERSE TRANSCRIPTASE"/>
    <property type="match status" value="1"/>
</dbReference>
<dbReference type="InterPro" id="IPR036188">
    <property type="entry name" value="FAD/NAD-bd_sf"/>
</dbReference>
<dbReference type="InterPro" id="IPR000172">
    <property type="entry name" value="GMC_OxRdtase_N"/>
</dbReference>
<dbReference type="InterPro" id="IPR007867">
    <property type="entry name" value="GMC_OxRtase_C"/>
</dbReference>
<sequence length="869" mass="97782">MFYGLGWNLLGRSHSTPYFSARNPDWTEVSGRDLGSICDASSIGNGRKLSYIYGLPKTHKPDVPLRPIVAYHLSPALHLARYLSNFLKPLVKAHNIYSIQDSSDFIAKLKNFSQSDSPTMSTFDVTSLFLSLPHSLIFDGLGSLLNSPAVSNKDQKVVSELFNICLGMNTLEFNGRFFLQIRGSPMGSPLSTTAAEIVMSYLDRWLVSQIHLGVVMWARYVDDIFCLHQSTDHSLSSLIPCNDCPQSYVGETGRTIATRVLEHDRNIRSHDRKSLIYQHSNEFNHSFNLRNTIPKCLTLVMGNATGGGSAINGMIYTRGTAQDFDDWFQNHGAYGWSYAGLEPIFKSLEQYNGPPNPAYGVNGQRYLSYVNDDFSLAEAPFREAGTEMTKPYDTNQGLINIDNSDKLQSFLVANNIDTQTASHILQLASLCLSVCTFTFNKQFYKQTRGTPMGSPLSSIISEIVMGSLDAWINQALPSDIYYWRRYVDDIFCIIKTDSLQLTYSTLHDFNPHIKFTYETEIGSVLPFLDILIIRTPQSFHTSVFHKKHIPPQYTHFSSNSPISFKINTVRTLTKRIVTHCSLPIFKTIERSRIHSLLTTAGYPIDFIVKHTFDPSVQRTTTIHRATCWLPFSPAAVSISRVLRPYGIKVLYNSPPSLATILRHHITKSDKPTLPINSTGAVYSIQCLDCPTSYVGETGRTTGIRISEHRRNIRNKDPKSLIFTHIAQTGHSFDLDHPQEYVKENRPFVDLSTEFSKYVLSQTGVYTIPNFYNSIAFFNSSSRDSEPPNIELNLGPTLTYNAVFGGQLSGIGDEGFAILVTLTKPYSRGKLVINSTDPYQSPVIDFNYFDDPRDMQHLVEGRVVLYNIQK</sequence>
<organism evidence="2 3">
    <name type="scientific">Cordylochernes scorpioides</name>
    <dbReference type="NCBI Taxonomy" id="51811"/>
    <lineage>
        <taxon>Eukaryota</taxon>
        <taxon>Metazoa</taxon>
        <taxon>Ecdysozoa</taxon>
        <taxon>Arthropoda</taxon>
        <taxon>Chelicerata</taxon>
        <taxon>Arachnida</taxon>
        <taxon>Pseudoscorpiones</taxon>
        <taxon>Cheliferoidea</taxon>
        <taxon>Chernetidae</taxon>
        <taxon>Cordylochernes</taxon>
    </lineage>
</organism>
<dbReference type="Gene3D" id="3.30.560.10">
    <property type="entry name" value="Glucose Oxidase, domain 3"/>
    <property type="match status" value="1"/>
</dbReference>
<dbReference type="InterPro" id="IPR058912">
    <property type="entry name" value="HTH_animal"/>
</dbReference>
<name>A0ABY6KJ88_9ARAC</name>
<dbReference type="PROSITE" id="PS50878">
    <property type="entry name" value="RT_POL"/>
    <property type="match status" value="1"/>
</dbReference>
<dbReference type="SUPFAM" id="SSF56672">
    <property type="entry name" value="DNA/RNA polymerases"/>
    <property type="match status" value="2"/>
</dbReference>
<proteinExistence type="predicted"/>
<dbReference type="Proteomes" id="UP001235939">
    <property type="component" value="Chromosome 06"/>
</dbReference>
<protein>
    <recommendedName>
        <fullName evidence="1">Reverse transcriptase domain-containing protein</fullName>
    </recommendedName>
</protein>
<dbReference type="EMBL" id="CP092868">
    <property type="protein sequence ID" value="UYV68779.1"/>
    <property type="molecule type" value="Genomic_DNA"/>
</dbReference>
<dbReference type="Pfam" id="PF00078">
    <property type="entry name" value="RVT_1"/>
    <property type="match status" value="2"/>
</dbReference>
<dbReference type="CDD" id="cd00304">
    <property type="entry name" value="RT_like"/>
    <property type="match status" value="1"/>
</dbReference>
<dbReference type="Gene3D" id="3.30.410.40">
    <property type="match status" value="1"/>
</dbReference>
<gene>
    <name evidence="2" type="ORF">LAZ67_6000827</name>
</gene>
<dbReference type="SUPFAM" id="SSF54373">
    <property type="entry name" value="FAD-linked reductases, C-terminal domain"/>
    <property type="match status" value="1"/>
</dbReference>
<dbReference type="InterPro" id="IPR000477">
    <property type="entry name" value="RT_dom"/>
</dbReference>
<dbReference type="PANTHER" id="PTHR21301:SF10">
    <property type="entry name" value="REVERSE TRANSCRIPTASE DOMAIN-CONTAINING PROTEIN"/>
    <property type="match status" value="1"/>
</dbReference>
<reference evidence="2 3" key="1">
    <citation type="submission" date="2022-01" db="EMBL/GenBank/DDBJ databases">
        <title>A chromosomal length assembly of Cordylochernes scorpioides.</title>
        <authorList>
            <person name="Zeh D."/>
            <person name="Zeh J."/>
        </authorList>
    </citation>
    <scope>NUCLEOTIDE SEQUENCE [LARGE SCALE GENOMIC DNA]</scope>
    <source>
        <strain evidence="2">IN4F17</strain>
        <tissue evidence="2">Whole Body</tissue>
    </source>
</reference>
<evidence type="ECO:0000259" key="1">
    <source>
        <dbReference type="PROSITE" id="PS50878"/>
    </source>
</evidence>
<accession>A0ABY6KJ88</accession>
<dbReference type="Pfam" id="PF00732">
    <property type="entry name" value="GMC_oxred_N"/>
    <property type="match status" value="1"/>
</dbReference>
<dbReference type="InterPro" id="IPR043502">
    <property type="entry name" value="DNA/RNA_pol_sf"/>
</dbReference>
<dbReference type="Pfam" id="PF26215">
    <property type="entry name" value="HTH_animal"/>
    <property type="match status" value="1"/>
</dbReference>
<evidence type="ECO:0000313" key="2">
    <source>
        <dbReference type="EMBL" id="UYV68779.1"/>
    </source>
</evidence>